<reference evidence="1" key="1">
    <citation type="submission" date="2008-01" db="EMBL/GenBank/DDBJ databases">
        <title>Complete sequence of chromosome of Caulobacter sp. K31.</title>
        <authorList>
            <consortium name="US DOE Joint Genome Institute"/>
            <person name="Copeland A."/>
            <person name="Lucas S."/>
            <person name="Lapidus A."/>
            <person name="Barry K."/>
            <person name="Glavina del Rio T."/>
            <person name="Dalin E."/>
            <person name="Tice H."/>
            <person name="Pitluck S."/>
            <person name="Bruce D."/>
            <person name="Goodwin L."/>
            <person name="Thompson L.S."/>
            <person name="Brettin T."/>
            <person name="Detter J.C."/>
            <person name="Han C."/>
            <person name="Schmutz J."/>
            <person name="Larimer F."/>
            <person name="Land M."/>
            <person name="Hauser L."/>
            <person name="Kyrpides N."/>
            <person name="Kim E."/>
            <person name="Stephens C."/>
            <person name="Richardson P."/>
        </authorList>
    </citation>
    <scope>NUCLEOTIDE SEQUENCE [LARGE SCALE GENOMIC DNA]</scope>
    <source>
        <strain evidence="1">K31</strain>
    </source>
</reference>
<dbReference type="Gene3D" id="2.160.10.10">
    <property type="entry name" value="Hexapeptide repeat proteins"/>
    <property type="match status" value="1"/>
</dbReference>
<sequence>MTVYSLGATGPSLPAEGEHWIAPNAAVMGNVIMRRNSSIWWGAIVRGDNDPIEIGENSNVQDGSVLHTDIGSPLTIGANVTIGHMVMLHGCSIGDGSLIGIGSIILNGAKIGKNCLIGAGALITEGKEIPDNSMVMGAPGKVVREIGDQHAVILQASALHYVENWKRYRVELARAD</sequence>
<name>B0T8V2_CAUSK</name>
<dbReference type="KEGG" id="cak:Caul_3742"/>
<dbReference type="InterPro" id="IPR001451">
    <property type="entry name" value="Hexapep"/>
</dbReference>
<dbReference type="EMBL" id="CP000927">
    <property type="protein sequence ID" value="ABZ72869.1"/>
    <property type="molecule type" value="Genomic_DNA"/>
</dbReference>
<evidence type="ECO:0000313" key="1">
    <source>
        <dbReference type="EMBL" id="ABZ72869.1"/>
    </source>
</evidence>
<dbReference type="PANTHER" id="PTHR13061">
    <property type="entry name" value="DYNACTIN SUBUNIT P25"/>
    <property type="match status" value="1"/>
</dbReference>
<gene>
    <name evidence="1" type="ordered locus">Caul_3742</name>
</gene>
<organism evidence="1">
    <name type="scientific">Caulobacter sp. (strain K31)</name>
    <dbReference type="NCBI Taxonomy" id="366602"/>
    <lineage>
        <taxon>Bacteria</taxon>
        <taxon>Pseudomonadati</taxon>
        <taxon>Pseudomonadota</taxon>
        <taxon>Alphaproteobacteria</taxon>
        <taxon>Caulobacterales</taxon>
        <taxon>Caulobacteraceae</taxon>
        <taxon>Caulobacter</taxon>
    </lineage>
</organism>
<accession>B0T8V2</accession>
<dbReference type="Pfam" id="PF00132">
    <property type="entry name" value="Hexapep"/>
    <property type="match status" value="1"/>
</dbReference>
<dbReference type="PANTHER" id="PTHR13061:SF29">
    <property type="entry name" value="GAMMA CARBONIC ANHYDRASE-LIKE 1, MITOCHONDRIAL-RELATED"/>
    <property type="match status" value="1"/>
</dbReference>
<dbReference type="AlphaFoldDB" id="B0T8V2"/>
<proteinExistence type="predicted"/>
<dbReference type="OrthoDB" id="9803036at2"/>
<dbReference type="InterPro" id="IPR050484">
    <property type="entry name" value="Transf_Hexapept/Carb_Anhydrase"/>
</dbReference>
<dbReference type="SUPFAM" id="SSF51161">
    <property type="entry name" value="Trimeric LpxA-like enzymes"/>
    <property type="match status" value="1"/>
</dbReference>
<dbReference type="eggNOG" id="COG0663">
    <property type="taxonomic scope" value="Bacteria"/>
</dbReference>
<protein>
    <submittedName>
        <fullName evidence="1">Transferase family protein</fullName>
    </submittedName>
</protein>
<dbReference type="InterPro" id="IPR047324">
    <property type="entry name" value="LbH_gamma_CA-like"/>
</dbReference>
<keyword evidence="1" id="KW-0808">Transferase</keyword>
<dbReference type="GO" id="GO:0016740">
    <property type="term" value="F:transferase activity"/>
    <property type="evidence" value="ECO:0007669"/>
    <property type="project" value="UniProtKB-KW"/>
</dbReference>
<dbReference type="HOGENOM" id="CLU_064827_4_1_5"/>
<dbReference type="STRING" id="366602.Caul_3742"/>
<dbReference type="CDD" id="cd04645">
    <property type="entry name" value="LbH_gamma_CA_like"/>
    <property type="match status" value="1"/>
</dbReference>
<dbReference type="InterPro" id="IPR011004">
    <property type="entry name" value="Trimer_LpxA-like_sf"/>
</dbReference>